<reference evidence="1" key="1">
    <citation type="submission" date="2020-04" db="EMBL/GenBank/DDBJ databases">
        <authorList>
            <person name="Sombolestani A."/>
        </authorList>
    </citation>
    <scope>NUCLEOTIDE SEQUENCE</scope>
    <source>
        <strain evidence="1">R71697</strain>
    </source>
</reference>
<sequence>MGYQTERRRRQIRRKGRMMALSRANNGSLPAPVAVNLIAYSAPPARAALEAGVSVMPFAAEILNDELQAAGYGRPRNMDQLKDGDRIYTLTDATAVYDGDQICGWKLFAAGGT</sequence>
<organism evidence="1 2">
    <name type="scientific">Gluconobacter japonicus</name>
    <dbReference type="NCBI Taxonomy" id="376620"/>
    <lineage>
        <taxon>Bacteria</taxon>
        <taxon>Pseudomonadati</taxon>
        <taxon>Pseudomonadota</taxon>
        <taxon>Alphaproteobacteria</taxon>
        <taxon>Acetobacterales</taxon>
        <taxon>Acetobacteraceae</taxon>
        <taxon>Gluconobacter</taxon>
    </lineage>
</organism>
<dbReference type="AlphaFoldDB" id="A0A9Q2FLS1"/>
<accession>A0A9Q2FLS1</accession>
<dbReference type="GeneID" id="81473548"/>
<dbReference type="RefSeq" id="WP_194257446.1">
    <property type="nucleotide sequence ID" value="NZ_JABCQN010000001.1"/>
</dbReference>
<evidence type="ECO:0000313" key="2">
    <source>
        <dbReference type="Proteomes" id="UP000661006"/>
    </source>
</evidence>
<dbReference type="Proteomes" id="UP000661006">
    <property type="component" value="Unassembled WGS sequence"/>
</dbReference>
<reference evidence="1" key="2">
    <citation type="submission" date="2020-11" db="EMBL/GenBank/DDBJ databases">
        <title>Description of novel Gluconobacter species.</title>
        <authorList>
            <person name="Cleenwerck I."/>
            <person name="Cnockaert M."/>
            <person name="Borremans W."/>
            <person name="Wieme A.D."/>
            <person name="De Vuyst L."/>
            <person name="Vandamme P."/>
        </authorList>
    </citation>
    <scope>NUCLEOTIDE SEQUENCE</scope>
    <source>
        <strain evidence="1">R71697</strain>
    </source>
</reference>
<comment type="caution">
    <text evidence="1">The sequence shown here is derived from an EMBL/GenBank/DDBJ whole genome shotgun (WGS) entry which is preliminary data.</text>
</comment>
<name>A0A9Q2FLS1_GLUJA</name>
<evidence type="ECO:0000313" key="1">
    <source>
        <dbReference type="EMBL" id="MBF0869728.1"/>
    </source>
</evidence>
<gene>
    <name evidence="1" type="ORF">HKD32_02485</name>
</gene>
<proteinExistence type="predicted"/>
<protein>
    <submittedName>
        <fullName evidence="1">Uncharacterized protein</fullName>
    </submittedName>
</protein>
<dbReference type="EMBL" id="JABCQN010000001">
    <property type="protein sequence ID" value="MBF0869728.1"/>
    <property type="molecule type" value="Genomic_DNA"/>
</dbReference>